<evidence type="ECO:0000313" key="2">
    <source>
        <dbReference type="EMBL" id="NGN68213.1"/>
    </source>
</evidence>
<evidence type="ECO:0000259" key="1">
    <source>
        <dbReference type="Pfam" id="PF01551"/>
    </source>
</evidence>
<accession>A0A6G4U7X6</accession>
<dbReference type="Pfam" id="PF01551">
    <property type="entry name" value="Peptidase_M23"/>
    <property type="match status" value="1"/>
</dbReference>
<dbReference type="InterPro" id="IPR050570">
    <property type="entry name" value="Cell_wall_metabolism_enzyme"/>
</dbReference>
<dbReference type="SUPFAM" id="SSF51261">
    <property type="entry name" value="Duplicated hybrid motif"/>
    <property type="match status" value="1"/>
</dbReference>
<dbReference type="InterPro" id="IPR016047">
    <property type="entry name" value="M23ase_b-sheet_dom"/>
</dbReference>
<evidence type="ECO:0000313" key="3">
    <source>
        <dbReference type="Proteomes" id="UP000481583"/>
    </source>
</evidence>
<keyword evidence="3" id="KW-1185">Reference proteome</keyword>
<reference evidence="2 3" key="1">
    <citation type="submission" date="2020-02" db="EMBL/GenBank/DDBJ databases">
        <title>Whole-genome analyses of novel actinobacteria.</title>
        <authorList>
            <person name="Sahin N."/>
        </authorList>
    </citation>
    <scope>NUCLEOTIDE SEQUENCE [LARGE SCALE GENOMIC DNA]</scope>
    <source>
        <strain evidence="2 3">A7024</strain>
    </source>
</reference>
<dbReference type="AlphaFoldDB" id="A0A6G4U7X6"/>
<dbReference type="PANTHER" id="PTHR21666:SF270">
    <property type="entry name" value="MUREIN HYDROLASE ACTIVATOR ENVC"/>
    <property type="match status" value="1"/>
</dbReference>
<organism evidence="2 3">
    <name type="scientific">Streptomyces coryli</name>
    <dbReference type="NCBI Taxonomy" id="1128680"/>
    <lineage>
        <taxon>Bacteria</taxon>
        <taxon>Bacillati</taxon>
        <taxon>Actinomycetota</taxon>
        <taxon>Actinomycetes</taxon>
        <taxon>Kitasatosporales</taxon>
        <taxon>Streptomycetaceae</taxon>
        <taxon>Streptomyces</taxon>
    </lineage>
</organism>
<dbReference type="GO" id="GO:0004222">
    <property type="term" value="F:metalloendopeptidase activity"/>
    <property type="evidence" value="ECO:0007669"/>
    <property type="project" value="TreeGrafter"/>
</dbReference>
<dbReference type="Gene3D" id="2.70.70.10">
    <property type="entry name" value="Glucose Permease (Domain IIA)"/>
    <property type="match status" value="1"/>
</dbReference>
<dbReference type="CDD" id="cd12797">
    <property type="entry name" value="M23_peptidase"/>
    <property type="match status" value="1"/>
</dbReference>
<feature type="domain" description="M23ase beta-sheet core" evidence="1">
    <location>
        <begin position="112"/>
        <end position="207"/>
    </location>
</feature>
<dbReference type="EMBL" id="JAAKZV010000189">
    <property type="protein sequence ID" value="NGN68213.1"/>
    <property type="molecule type" value="Genomic_DNA"/>
</dbReference>
<proteinExistence type="predicted"/>
<dbReference type="InterPro" id="IPR011055">
    <property type="entry name" value="Dup_hybrid_motif"/>
</dbReference>
<comment type="caution">
    <text evidence="2">The sequence shown here is derived from an EMBL/GenBank/DDBJ whole genome shotgun (WGS) entry which is preliminary data.</text>
</comment>
<dbReference type="Proteomes" id="UP000481583">
    <property type="component" value="Unassembled WGS sequence"/>
</dbReference>
<protein>
    <submittedName>
        <fullName evidence="2">M23 family metallopeptidase</fullName>
    </submittedName>
</protein>
<dbReference type="PANTHER" id="PTHR21666">
    <property type="entry name" value="PEPTIDASE-RELATED"/>
    <property type="match status" value="1"/>
</dbReference>
<name>A0A6G4U7X6_9ACTN</name>
<gene>
    <name evidence="2" type="ORF">G5C51_30480</name>
</gene>
<sequence length="234" mass="24788">MGGPPLQRSCELPCACPVHRPSGPSLRSVAFRSVKEKIIRRSAAALVAALAVLPVPAAHAAPAPPVGVAGQDIPDGDRWLGPRPKAPWTKPVLTGEISARYGQPGTLWLAGHHTGVDVAVPTGTPVQSVGPGQVHEVSTWGSYGHHIKVRMDDGRYVLYAHLSRMDVSHGDWVGPGTRLGLSGATGNATGPHLHFEVRTTPDYGSDIDPVAYLQKHGVVLRTNTRAPGVPMHWL</sequence>
<dbReference type="FunFam" id="2.70.70.10:FF:000013">
    <property type="entry name" value="Peptidase family M23"/>
    <property type="match status" value="1"/>
</dbReference>